<evidence type="ECO:0000256" key="6">
    <source>
        <dbReference type="ARBA" id="ARBA00023136"/>
    </source>
</evidence>
<sequence>MSETAGGSVYLAYLFLAGTVALEVVGAIASRYSEGFTRPLPTAVTVVTIVGAYYLFALALHEGLGIGVAYAVWAAVGIVAVTLIGVFALRDRITRTQVAGVVLTVVGVLALQLGG</sequence>
<dbReference type="InterPro" id="IPR037185">
    <property type="entry name" value="EmrE-like"/>
</dbReference>
<comment type="similarity">
    <text evidence="7">Belongs to the drug/metabolite transporter (DMT) superfamily. Small multidrug resistance (SMR) (TC 2.A.7.1) family.</text>
</comment>
<feature type="transmembrane region" description="Helical" evidence="8">
    <location>
        <begin position="12"/>
        <end position="30"/>
    </location>
</feature>
<evidence type="ECO:0000313" key="9">
    <source>
        <dbReference type="EMBL" id="USY21870.1"/>
    </source>
</evidence>
<accession>A0ABY5DD38</accession>
<proteinExistence type="inferred from homology"/>
<dbReference type="Pfam" id="PF00893">
    <property type="entry name" value="Multi_Drug_Res"/>
    <property type="match status" value="1"/>
</dbReference>
<name>A0ABY5DD38_9ACTN</name>
<keyword evidence="4 7" id="KW-0812">Transmembrane</keyword>
<evidence type="ECO:0000256" key="7">
    <source>
        <dbReference type="RuleBase" id="RU003942"/>
    </source>
</evidence>
<dbReference type="InterPro" id="IPR000390">
    <property type="entry name" value="Small_drug/metabolite_transptr"/>
</dbReference>
<reference evidence="9" key="1">
    <citation type="submission" date="2022-06" db="EMBL/GenBank/DDBJ databases">
        <authorList>
            <person name="Ping M."/>
        </authorList>
    </citation>
    <scope>NUCLEOTIDE SEQUENCE</scope>
    <source>
        <strain evidence="9">JCM11759T</strain>
    </source>
</reference>
<keyword evidence="10" id="KW-1185">Reference proteome</keyword>
<evidence type="ECO:0000256" key="4">
    <source>
        <dbReference type="ARBA" id="ARBA00022692"/>
    </source>
</evidence>
<evidence type="ECO:0000256" key="8">
    <source>
        <dbReference type="SAM" id="Phobius"/>
    </source>
</evidence>
<dbReference type="PANTHER" id="PTHR30561">
    <property type="entry name" value="SMR FAMILY PROTON-DEPENDENT DRUG EFFLUX TRANSPORTER SUGE"/>
    <property type="match status" value="1"/>
</dbReference>
<dbReference type="EMBL" id="CP099837">
    <property type="protein sequence ID" value="USY21870.1"/>
    <property type="molecule type" value="Genomic_DNA"/>
</dbReference>
<protein>
    <submittedName>
        <fullName evidence="9">SMR family transporter</fullName>
    </submittedName>
</protein>
<feature type="transmembrane region" description="Helical" evidence="8">
    <location>
        <begin position="67"/>
        <end position="89"/>
    </location>
</feature>
<keyword evidence="6 8" id="KW-0472">Membrane</keyword>
<dbReference type="SUPFAM" id="SSF103481">
    <property type="entry name" value="Multidrug resistance efflux transporter EmrE"/>
    <property type="match status" value="1"/>
</dbReference>
<evidence type="ECO:0000256" key="3">
    <source>
        <dbReference type="ARBA" id="ARBA00022475"/>
    </source>
</evidence>
<dbReference type="InterPro" id="IPR045324">
    <property type="entry name" value="Small_multidrug_res"/>
</dbReference>
<evidence type="ECO:0000313" key="10">
    <source>
        <dbReference type="Proteomes" id="UP001055940"/>
    </source>
</evidence>
<keyword evidence="5 8" id="KW-1133">Transmembrane helix</keyword>
<evidence type="ECO:0000256" key="2">
    <source>
        <dbReference type="ARBA" id="ARBA00022448"/>
    </source>
</evidence>
<comment type="subcellular location">
    <subcellularLocation>
        <location evidence="1 7">Cell membrane</location>
        <topology evidence="1 7">Multi-pass membrane protein</topology>
    </subcellularLocation>
</comment>
<keyword evidence="2" id="KW-0813">Transport</keyword>
<dbReference type="RefSeq" id="WP_254420708.1">
    <property type="nucleotide sequence ID" value="NZ_BAAAJB010000058.1"/>
</dbReference>
<dbReference type="PANTHER" id="PTHR30561:SF1">
    <property type="entry name" value="MULTIDRUG TRANSPORTER EMRE"/>
    <property type="match status" value="1"/>
</dbReference>
<dbReference type="Proteomes" id="UP001055940">
    <property type="component" value="Chromosome"/>
</dbReference>
<dbReference type="Gene3D" id="1.10.3730.20">
    <property type="match status" value="1"/>
</dbReference>
<feature type="transmembrane region" description="Helical" evidence="8">
    <location>
        <begin position="42"/>
        <end position="61"/>
    </location>
</feature>
<gene>
    <name evidence="9" type="ORF">NE857_09790</name>
</gene>
<keyword evidence="3" id="KW-1003">Cell membrane</keyword>
<evidence type="ECO:0000256" key="5">
    <source>
        <dbReference type="ARBA" id="ARBA00022989"/>
    </source>
</evidence>
<evidence type="ECO:0000256" key="1">
    <source>
        <dbReference type="ARBA" id="ARBA00004651"/>
    </source>
</evidence>
<organism evidence="9 10">
    <name type="scientific">Nocardiopsis exhalans</name>
    <dbReference type="NCBI Taxonomy" id="163604"/>
    <lineage>
        <taxon>Bacteria</taxon>
        <taxon>Bacillati</taxon>
        <taxon>Actinomycetota</taxon>
        <taxon>Actinomycetes</taxon>
        <taxon>Streptosporangiales</taxon>
        <taxon>Nocardiopsidaceae</taxon>
        <taxon>Nocardiopsis</taxon>
    </lineage>
</organism>